<feature type="compositionally biased region" description="Low complexity" evidence="1">
    <location>
        <begin position="112"/>
        <end position="122"/>
    </location>
</feature>
<name>A0A2I0VA89_9ASPA</name>
<feature type="compositionally biased region" description="Basic residues" evidence="1">
    <location>
        <begin position="139"/>
        <end position="148"/>
    </location>
</feature>
<sequence>MSEWRSEMAEDKDGRAGRRREVETEAEKSSPTSMAEMEVMKGRMMREAHEEAEEGDEAKARRREFGTVMRMRTPVELRAARREREGLESLTCVMLWETRNRARSVGARRPETSSPSTTSPKGGSPPPLLSLEFTGAGPVRKRLRRAPRRQKDKDGQILLPGGINGLSRALRSK</sequence>
<feature type="compositionally biased region" description="Basic and acidic residues" evidence="1">
    <location>
        <begin position="38"/>
        <end position="49"/>
    </location>
</feature>
<protein>
    <submittedName>
        <fullName evidence="2">Uncharacterized protein</fullName>
    </submittedName>
</protein>
<dbReference type="EMBL" id="KZ505170">
    <property type="protein sequence ID" value="PKU60323.1"/>
    <property type="molecule type" value="Genomic_DNA"/>
</dbReference>
<feature type="region of interest" description="Disordered" evidence="1">
    <location>
        <begin position="1"/>
        <end position="65"/>
    </location>
</feature>
<accession>A0A2I0VA89</accession>
<feature type="region of interest" description="Disordered" evidence="1">
    <location>
        <begin position="101"/>
        <end position="173"/>
    </location>
</feature>
<evidence type="ECO:0000313" key="2">
    <source>
        <dbReference type="EMBL" id="PKU60323.1"/>
    </source>
</evidence>
<reference evidence="2 3" key="2">
    <citation type="journal article" date="2017" name="Nature">
        <title>The Apostasia genome and the evolution of orchids.</title>
        <authorList>
            <person name="Zhang G.Q."/>
            <person name="Liu K.W."/>
            <person name="Li Z."/>
            <person name="Lohaus R."/>
            <person name="Hsiao Y.Y."/>
            <person name="Niu S.C."/>
            <person name="Wang J.Y."/>
            <person name="Lin Y.C."/>
            <person name="Xu Q."/>
            <person name="Chen L.J."/>
            <person name="Yoshida K."/>
            <person name="Fujiwara S."/>
            <person name="Wang Z.W."/>
            <person name="Zhang Y.Q."/>
            <person name="Mitsuda N."/>
            <person name="Wang M."/>
            <person name="Liu G.H."/>
            <person name="Pecoraro L."/>
            <person name="Huang H.X."/>
            <person name="Xiao X.J."/>
            <person name="Lin M."/>
            <person name="Wu X.Y."/>
            <person name="Wu W.L."/>
            <person name="Chen Y.Y."/>
            <person name="Chang S.B."/>
            <person name="Sakamoto S."/>
            <person name="Ohme-Takagi M."/>
            <person name="Yagi M."/>
            <person name="Zeng S.J."/>
            <person name="Shen C.Y."/>
            <person name="Yeh C.M."/>
            <person name="Luo Y.B."/>
            <person name="Tsai W.C."/>
            <person name="Van de Peer Y."/>
            <person name="Liu Z.J."/>
        </authorList>
    </citation>
    <scope>NUCLEOTIDE SEQUENCE [LARGE SCALE GENOMIC DNA]</scope>
    <source>
        <tissue evidence="2">The whole plant</tissue>
    </source>
</reference>
<evidence type="ECO:0000256" key="1">
    <source>
        <dbReference type="SAM" id="MobiDB-lite"/>
    </source>
</evidence>
<feature type="compositionally biased region" description="Basic and acidic residues" evidence="1">
    <location>
        <begin position="1"/>
        <end position="28"/>
    </location>
</feature>
<dbReference type="AlphaFoldDB" id="A0A2I0VA89"/>
<organism evidence="2 3">
    <name type="scientific">Dendrobium catenatum</name>
    <dbReference type="NCBI Taxonomy" id="906689"/>
    <lineage>
        <taxon>Eukaryota</taxon>
        <taxon>Viridiplantae</taxon>
        <taxon>Streptophyta</taxon>
        <taxon>Embryophyta</taxon>
        <taxon>Tracheophyta</taxon>
        <taxon>Spermatophyta</taxon>
        <taxon>Magnoliopsida</taxon>
        <taxon>Liliopsida</taxon>
        <taxon>Asparagales</taxon>
        <taxon>Orchidaceae</taxon>
        <taxon>Epidendroideae</taxon>
        <taxon>Malaxideae</taxon>
        <taxon>Dendrobiinae</taxon>
        <taxon>Dendrobium</taxon>
    </lineage>
</organism>
<evidence type="ECO:0000313" key="3">
    <source>
        <dbReference type="Proteomes" id="UP000233837"/>
    </source>
</evidence>
<proteinExistence type="predicted"/>
<reference evidence="2 3" key="1">
    <citation type="journal article" date="2016" name="Sci. Rep.">
        <title>The Dendrobium catenatum Lindl. genome sequence provides insights into polysaccharide synthase, floral development and adaptive evolution.</title>
        <authorList>
            <person name="Zhang G.Q."/>
            <person name="Xu Q."/>
            <person name="Bian C."/>
            <person name="Tsai W.C."/>
            <person name="Yeh C.M."/>
            <person name="Liu K.W."/>
            <person name="Yoshida K."/>
            <person name="Zhang L.S."/>
            <person name="Chang S.B."/>
            <person name="Chen F."/>
            <person name="Shi Y."/>
            <person name="Su Y.Y."/>
            <person name="Zhang Y.Q."/>
            <person name="Chen L.J."/>
            <person name="Yin Y."/>
            <person name="Lin M."/>
            <person name="Huang H."/>
            <person name="Deng H."/>
            <person name="Wang Z.W."/>
            <person name="Zhu S.L."/>
            <person name="Zhao X."/>
            <person name="Deng C."/>
            <person name="Niu S.C."/>
            <person name="Huang J."/>
            <person name="Wang M."/>
            <person name="Liu G.H."/>
            <person name="Yang H.J."/>
            <person name="Xiao X.J."/>
            <person name="Hsiao Y.Y."/>
            <person name="Wu W.L."/>
            <person name="Chen Y.Y."/>
            <person name="Mitsuda N."/>
            <person name="Ohme-Takagi M."/>
            <person name="Luo Y.B."/>
            <person name="Van de Peer Y."/>
            <person name="Liu Z.J."/>
        </authorList>
    </citation>
    <scope>NUCLEOTIDE SEQUENCE [LARGE SCALE GENOMIC DNA]</scope>
    <source>
        <tissue evidence="2">The whole plant</tissue>
    </source>
</reference>
<keyword evidence="3" id="KW-1185">Reference proteome</keyword>
<dbReference type="Proteomes" id="UP000233837">
    <property type="component" value="Unassembled WGS sequence"/>
</dbReference>
<gene>
    <name evidence="2" type="ORF">MA16_Dca028926</name>
</gene>